<evidence type="ECO:0000313" key="2">
    <source>
        <dbReference type="Proteomes" id="UP000268059"/>
    </source>
</evidence>
<reference evidence="1 2" key="1">
    <citation type="submission" date="2018-11" db="EMBL/GenBank/DDBJ databases">
        <title>Novel Erysipelotrichaceae bacterium isolated from small intestine of a swine.</title>
        <authorList>
            <person name="Kim J.S."/>
            <person name="Choe H."/>
            <person name="Lee Y.R."/>
            <person name="Kim K.M."/>
            <person name="Park D.S."/>
        </authorList>
    </citation>
    <scope>NUCLEOTIDE SEQUENCE [LARGE SCALE GENOMIC DNA]</scope>
    <source>
        <strain evidence="1 2">SG0102</strain>
    </source>
</reference>
<dbReference type="KEGG" id="ebm:SG0102_21210"/>
<organism evidence="1 2">
    <name type="scientific">Intestinibaculum porci</name>
    <dbReference type="NCBI Taxonomy" id="2487118"/>
    <lineage>
        <taxon>Bacteria</taxon>
        <taxon>Bacillati</taxon>
        <taxon>Bacillota</taxon>
        <taxon>Erysipelotrichia</taxon>
        <taxon>Erysipelotrichales</taxon>
        <taxon>Erysipelotrichaceae</taxon>
        <taxon>Intestinibaculum</taxon>
    </lineage>
</organism>
<accession>A0A3G9J7M2</accession>
<evidence type="ECO:0000313" key="1">
    <source>
        <dbReference type="EMBL" id="BBH27187.1"/>
    </source>
</evidence>
<dbReference type="InParanoid" id="A0A3G9J7M2"/>
<keyword evidence="2" id="KW-1185">Reference proteome</keyword>
<dbReference type="AlphaFoldDB" id="A0A3G9J7M2"/>
<gene>
    <name evidence="1" type="ORF">SG0102_21210</name>
</gene>
<dbReference type="EMBL" id="AP019309">
    <property type="protein sequence ID" value="BBH27187.1"/>
    <property type="molecule type" value="Genomic_DNA"/>
</dbReference>
<protein>
    <submittedName>
        <fullName evidence="1">Uncharacterized protein</fullName>
    </submittedName>
</protein>
<name>A0A3G9J7M2_9FIRM</name>
<proteinExistence type="predicted"/>
<sequence length="527" mass="61426">MRDYLQQFPRRMKTVGLYAKLINNIIMKNRWSSYGLEDVDLRINIVFSVLLHIMEYNLRDQDCSLDDISDFVEEIMVNDYGIDIIPDDARILSDFIVNTVLSNEGKVMRFTGHNYTTGENQDIPVSYITNYAIASDTGRKTAYKMTYDGYSLVLGTMEVEDNLKIPISEMILQQQIENQDYEKALVTVKQIFAQLLALIDKLDQAELRIKRNVAAYSVEDYQTLISDNEKIMKSAHKQLNDHRQAIKNKTETLLASDVDLTDPEIASKIHALNEMDEILKKELETIQNILKKNLSYYQLYMEAVENQLITPEVKRFQIKTDLYDRIIQDPDAMGNFDLFLKPLLFKKIDKMLNINKVFDLQMTLAPKEEATSDVFEDIDEEAILEAQRLEKEAEYRRYHDAMLIFMRYLKQEKTITLSSFSDYLGEHPRMTQKFMPDLETLKGLLVSFLKADVIDVHAMRHEATMIDEEFLSFELNRMVLTIVNEEHLSDIQKINFTKRAEDATFIYKDEKQIRCTDLTITIEGEDA</sequence>
<dbReference type="RefSeq" id="WP_125119938.1">
    <property type="nucleotide sequence ID" value="NZ_AP019309.1"/>
</dbReference>
<dbReference type="Proteomes" id="UP000268059">
    <property type="component" value="Chromosome"/>
</dbReference>
<dbReference type="OrthoDB" id="1643270at2"/>